<dbReference type="CDD" id="cd02440">
    <property type="entry name" value="AdoMet_MTases"/>
    <property type="match status" value="1"/>
</dbReference>
<dbReference type="GO" id="GO:0008171">
    <property type="term" value="F:O-methyltransferase activity"/>
    <property type="evidence" value="ECO:0007669"/>
    <property type="project" value="InterPro"/>
</dbReference>
<proteinExistence type="predicted"/>
<accession>A0A6V8LQY2</accession>
<evidence type="ECO:0000256" key="1">
    <source>
        <dbReference type="ARBA" id="ARBA00022603"/>
    </source>
</evidence>
<keyword evidence="2 4" id="KW-0808">Transferase</keyword>
<comment type="caution">
    <text evidence="4">The sequence shown here is derived from an EMBL/GenBank/DDBJ whole genome shotgun (WGS) entry which is preliminary data.</text>
</comment>
<dbReference type="PROSITE" id="PS51682">
    <property type="entry name" value="SAM_OMT_I"/>
    <property type="match status" value="1"/>
</dbReference>
<protein>
    <submittedName>
        <fullName evidence="4">O-methyltransferase</fullName>
        <ecNumber evidence="4">2.1.1.-</ecNumber>
    </submittedName>
</protein>
<organism evidence="4 5">
    <name type="scientific">Fundidesulfovibrio magnetotacticus</name>
    <dbReference type="NCBI Taxonomy" id="2730080"/>
    <lineage>
        <taxon>Bacteria</taxon>
        <taxon>Pseudomonadati</taxon>
        <taxon>Thermodesulfobacteriota</taxon>
        <taxon>Desulfovibrionia</taxon>
        <taxon>Desulfovibrionales</taxon>
        <taxon>Desulfovibrionaceae</taxon>
        <taxon>Fundidesulfovibrio</taxon>
    </lineage>
</organism>
<dbReference type="InterPro" id="IPR002935">
    <property type="entry name" value="SAM_O-MeTrfase"/>
</dbReference>
<name>A0A6V8LQY2_9BACT</name>
<gene>
    <name evidence="4" type="ORF">NNJEOMEG_02741</name>
</gene>
<keyword evidence="5" id="KW-1185">Reference proteome</keyword>
<dbReference type="AlphaFoldDB" id="A0A6V8LQY2"/>
<reference evidence="4 5" key="1">
    <citation type="submission" date="2020-04" db="EMBL/GenBank/DDBJ databases">
        <authorList>
            <consortium name="Desulfovibrio sp. FSS-1 genome sequencing consortium"/>
            <person name="Shimoshige H."/>
            <person name="Kobayashi H."/>
            <person name="Maekawa T."/>
        </authorList>
    </citation>
    <scope>NUCLEOTIDE SEQUENCE [LARGE SCALE GENOMIC DNA]</scope>
    <source>
        <strain evidence="4 5">SIID29052-01</strain>
    </source>
</reference>
<dbReference type="RefSeq" id="WP_173085428.1">
    <property type="nucleotide sequence ID" value="NZ_BLTE01000013.1"/>
</dbReference>
<dbReference type="Proteomes" id="UP000494245">
    <property type="component" value="Unassembled WGS sequence"/>
</dbReference>
<reference evidence="4 5" key="2">
    <citation type="submission" date="2020-05" db="EMBL/GenBank/DDBJ databases">
        <title>Draft genome sequence of Desulfovibrio sp. strainFSS-1.</title>
        <authorList>
            <person name="Shimoshige H."/>
            <person name="Kobayashi H."/>
            <person name="Maekawa T."/>
        </authorList>
    </citation>
    <scope>NUCLEOTIDE SEQUENCE [LARGE SCALE GENOMIC DNA]</scope>
    <source>
        <strain evidence="4 5">SIID29052-01</strain>
    </source>
</reference>
<dbReference type="EMBL" id="BLTE01000013">
    <property type="protein sequence ID" value="GFK94893.1"/>
    <property type="molecule type" value="Genomic_DNA"/>
</dbReference>
<evidence type="ECO:0000256" key="3">
    <source>
        <dbReference type="ARBA" id="ARBA00022691"/>
    </source>
</evidence>
<dbReference type="SUPFAM" id="SSF53335">
    <property type="entry name" value="S-adenosyl-L-methionine-dependent methyltransferases"/>
    <property type="match status" value="1"/>
</dbReference>
<dbReference type="Gene3D" id="3.40.50.150">
    <property type="entry name" value="Vaccinia Virus protein VP39"/>
    <property type="match status" value="1"/>
</dbReference>
<keyword evidence="3" id="KW-0949">S-adenosyl-L-methionine</keyword>
<evidence type="ECO:0000256" key="2">
    <source>
        <dbReference type="ARBA" id="ARBA00022679"/>
    </source>
</evidence>
<dbReference type="PANTHER" id="PTHR43167:SF1">
    <property type="entry name" value="PUTATIVE (AFU_ORTHOLOGUE AFUA_6G01830)-RELATED"/>
    <property type="match status" value="1"/>
</dbReference>
<dbReference type="Pfam" id="PF01596">
    <property type="entry name" value="Methyltransf_3"/>
    <property type="match status" value="1"/>
</dbReference>
<evidence type="ECO:0000313" key="5">
    <source>
        <dbReference type="Proteomes" id="UP000494245"/>
    </source>
</evidence>
<sequence>MFHSIPEAVTERMALLAAMHEADKTDGTPRFDRLRQIPPETGRFLCLLAANAPEGEWLEVGTSGGYSALWLAQAAGLRGTRLTTYEISPRKAALARESFAAAGAQDRVRLVEADAVPLLAGHGPLAFCFLDAERAILRACFDAIVPKLVPGGLLVVDNAISHSHEMAEFLEYVPTDPRVDSLVVPIGSGELVCRKL</sequence>
<dbReference type="PANTHER" id="PTHR43167">
    <property type="entry name" value="PUTATIVE (AFU_ORTHOLOGUE AFUA_6G01830)-RELATED"/>
    <property type="match status" value="1"/>
</dbReference>
<dbReference type="GO" id="GO:0032259">
    <property type="term" value="P:methylation"/>
    <property type="evidence" value="ECO:0007669"/>
    <property type="project" value="UniProtKB-KW"/>
</dbReference>
<dbReference type="EC" id="2.1.1.-" evidence="4"/>
<dbReference type="InterPro" id="IPR029063">
    <property type="entry name" value="SAM-dependent_MTases_sf"/>
</dbReference>
<evidence type="ECO:0000313" key="4">
    <source>
        <dbReference type="EMBL" id="GFK94893.1"/>
    </source>
</evidence>
<keyword evidence="1 4" id="KW-0489">Methyltransferase</keyword>